<dbReference type="InterPro" id="IPR052192">
    <property type="entry name" value="Insect_Ionotropic_Sensory_Rcpt"/>
</dbReference>
<keyword evidence="7" id="KW-0325">Glycoprotein</keyword>
<keyword evidence="11" id="KW-1185">Reference proteome</keyword>
<organism evidence="10 11">
    <name type="scientific">Cryptolaemus montrouzieri</name>
    <dbReference type="NCBI Taxonomy" id="559131"/>
    <lineage>
        <taxon>Eukaryota</taxon>
        <taxon>Metazoa</taxon>
        <taxon>Ecdysozoa</taxon>
        <taxon>Arthropoda</taxon>
        <taxon>Hexapoda</taxon>
        <taxon>Insecta</taxon>
        <taxon>Pterygota</taxon>
        <taxon>Neoptera</taxon>
        <taxon>Endopterygota</taxon>
        <taxon>Coleoptera</taxon>
        <taxon>Polyphaga</taxon>
        <taxon>Cucujiformia</taxon>
        <taxon>Coccinelloidea</taxon>
        <taxon>Coccinellidae</taxon>
        <taxon>Scymninae</taxon>
        <taxon>Scymnini</taxon>
        <taxon>Cryptolaemus</taxon>
    </lineage>
</organism>
<comment type="subcellular location">
    <subcellularLocation>
        <location evidence="1">Cell membrane</location>
        <topology evidence="1">Multi-pass membrane protein</topology>
    </subcellularLocation>
</comment>
<comment type="caution">
    <text evidence="10">The sequence shown here is derived from an EMBL/GenBank/DDBJ whole genome shotgun (WGS) entry which is preliminary data.</text>
</comment>
<evidence type="ECO:0000256" key="7">
    <source>
        <dbReference type="ARBA" id="ARBA00023180"/>
    </source>
</evidence>
<reference evidence="10 11" key="1">
    <citation type="journal article" date="2021" name="BMC Biol.">
        <title>Horizontally acquired antibacterial genes associated with adaptive radiation of ladybird beetles.</title>
        <authorList>
            <person name="Li H.S."/>
            <person name="Tang X.F."/>
            <person name="Huang Y.H."/>
            <person name="Xu Z.Y."/>
            <person name="Chen M.L."/>
            <person name="Du X.Y."/>
            <person name="Qiu B.Y."/>
            <person name="Chen P.T."/>
            <person name="Zhang W."/>
            <person name="Slipinski A."/>
            <person name="Escalona H.E."/>
            <person name="Waterhouse R.M."/>
            <person name="Zwick A."/>
            <person name="Pang H."/>
        </authorList>
    </citation>
    <scope>NUCLEOTIDE SEQUENCE [LARGE SCALE GENOMIC DNA]</scope>
    <source>
        <strain evidence="10">SYSU2018</strain>
    </source>
</reference>
<feature type="domain" description="Solute-binding protein family 3/N-terminal" evidence="9">
    <location>
        <begin position="72"/>
        <end position="387"/>
    </location>
</feature>
<evidence type="ECO:0000256" key="4">
    <source>
        <dbReference type="ARBA" id="ARBA00022989"/>
    </source>
</evidence>
<evidence type="ECO:0000313" key="10">
    <source>
        <dbReference type="EMBL" id="KAL3273472.1"/>
    </source>
</evidence>
<evidence type="ECO:0000313" key="11">
    <source>
        <dbReference type="Proteomes" id="UP001516400"/>
    </source>
</evidence>
<dbReference type="InterPro" id="IPR001638">
    <property type="entry name" value="Solute-binding_3/MltF_N"/>
</dbReference>
<keyword evidence="2" id="KW-1003">Cell membrane</keyword>
<sequence length="447" mass="51793">MWDVDVNYNPYEEDDFNNISTDILQVGVCTNQTIDYEGNVFNPYVPSRWNYPKLSVGCGNSPPAVITLPSMTNRHKFTGIDIEIIDTIAEKMKLRPYYKSTLNYVGTKNNYSYDGVLGEVERRKFDLVVGGIYSTRNSYLDFDTSAPTVATFYSWFVPGPTWVPFWKRILLTFEPPVTITTLILYILVGIMVHIFGNNQMTKQKWFNNFFRLFTMLGGFPIRFSYSEKSSKRLLYASWCMFSLVLNACFVSKLLGNLMRRKFDYTIDSVNAINESNMNICILKGLENGLEEFKYRVRTCTDCEICTNRTAFQGDLITVRSENLVDYFIPKYYLSENGDVLIHSLKERYFSVYNGLVFRKNHPVFKIFNKMLQRLINSGVADMIQSKHWIRWRKNISTEVEAAPLHLTQLKFIFQFLVYGLGICSTIFIVEILKERNSRTITSAESGP</sequence>
<evidence type="ECO:0000256" key="8">
    <source>
        <dbReference type="SAM" id="Phobius"/>
    </source>
</evidence>
<keyword evidence="6" id="KW-0675">Receptor</keyword>
<dbReference type="GO" id="GO:0005886">
    <property type="term" value="C:plasma membrane"/>
    <property type="evidence" value="ECO:0007669"/>
    <property type="project" value="UniProtKB-SubCell"/>
</dbReference>
<dbReference type="Pfam" id="PF00497">
    <property type="entry name" value="SBP_bac_3"/>
    <property type="match status" value="1"/>
</dbReference>
<accession>A0ABD2N4I4</accession>
<feature type="transmembrane region" description="Helical" evidence="8">
    <location>
        <begin position="232"/>
        <end position="254"/>
    </location>
</feature>
<protein>
    <recommendedName>
        <fullName evidence="9">Solute-binding protein family 3/N-terminal domain-containing protein</fullName>
    </recommendedName>
</protein>
<dbReference type="SUPFAM" id="SSF53850">
    <property type="entry name" value="Periplasmic binding protein-like II"/>
    <property type="match status" value="1"/>
</dbReference>
<evidence type="ECO:0000256" key="1">
    <source>
        <dbReference type="ARBA" id="ARBA00004651"/>
    </source>
</evidence>
<keyword evidence="3 8" id="KW-0812">Transmembrane</keyword>
<feature type="transmembrane region" description="Helical" evidence="8">
    <location>
        <begin position="177"/>
        <end position="196"/>
    </location>
</feature>
<dbReference type="PANTHER" id="PTHR42643">
    <property type="entry name" value="IONOTROPIC RECEPTOR 20A-RELATED"/>
    <property type="match status" value="1"/>
</dbReference>
<name>A0ABD2N4I4_9CUCU</name>
<keyword evidence="5 8" id="KW-0472">Membrane</keyword>
<dbReference type="Gene3D" id="3.40.190.10">
    <property type="entry name" value="Periplasmic binding protein-like II"/>
    <property type="match status" value="1"/>
</dbReference>
<evidence type="ECO:0000256" key="3">
    <source>
        <dbReference type="ARBA" id="ARBA00022692"/>
    </source>
</evidence>
<dbReference type="EMBL" id="JABFTP020000062">
    <property type="protein sequence ID" value="KAL3273472.1"/>
    <property type="molecule type" value="Genomic_DNA"/>
</dbReference>
<feature type="transmembrane region" description="Helical" evidence="8">
    <location>
        <begin position="411"/>
        <end position="432"/>
    </location>
</feature>
<evidence type="ECO:0000256" key="2">
    <source>
        <dbReference type="ARBA" id="ARBA00022475"/>
    </source>
</evidence>
<evidence type="ECO:0000256" key="5">
    <source>
        <dbReference type="ARBA" id="ARBA00023136"/>
    </source>
</evidence>
<proteinExistence type="predicted"/>
<dbReference type="Proteomes" id="UP001516400">
    <property type="component" value="Unassembled WGS sequence"/>
</dbReference>
<dbReference type="PANTHER" id="PTHR42643:SF30">
    <property type="entry name" value="IONOTROPIC RECEPTOR 40A-RELATED"/>
    <property type="match status" value="1"/>
</dbReference>
<keyword evidence="4 8" id="KW-1133">Transmembrane helix</keyword>
<evidence type="ECO:0000256" key="6">
    <source>
        <dbReference type="ARBA" id="ARBA00023170"/>
    </source>
</evidence>
<gene>
    <name evidence="10" type="ORF">HHI36_014915</name>
</gene>
<evidence type="ECO:0000259" key="9">
    <source>
        <dbReference type="Pfam" id="PF00497"/>
    </source>
</evidence>
<dbReference type="AlphaFoldDB" id="A0ABD2N4I4"/>